<evidence type="ECO:0000313" key="2">
    <source>
        <dbReference type="EMBL" id="MCY1010480.1"/>
    </source>
</evidence>
<reference evidence="2" key="1">
    <citation type="submission" date="2022-11" db="EMBL/GenBank/DDBJ databases">
        <title>Minimal conservation of predation-associated metabolite biosynthetic gene clusters underscores biosynthetic potential of Myxococcota including descriptions for ten novel species: Archangium lansinium sp. nov., Myxococcus landrumus sp. nov., Nannocystis bai.</title>
        <authorList>
            <person name="Ahearne A."/>
            <person name="Stevens C."/>
            <person name="Phillips K."/>
        </authorList>
    </citation>
    <scope>NUCLEOTIDE SEQUENCE</scope>
    <source>
        <strain evidence="2">Na p29</strain>
    </source>
</reference>
<feature type="compositionally biased region" description="Basic and acidic residues" evidence="1">
    <location>
        <begin position="16"/>
        <end position="25"/>
    </location>
</feature>
<dbReference type="EMBL" id="JAPNKE010000002">
    <property type="protein sequence ID" value="MCY1010480.1"/>
    <property type="molecule type" value="Genomic_DNA"/>
</dbReference>
<evidence type="ECO:0000256" key="1">
    <source>
        <dbReference type="SAM" id="MobiDB-lite"/>
    </source>
</evidence>
<keyword evidence="3" id="KW-1185">Reference proteome</keyword>
<dbReference type="AlphaFoldDB" id="A0A9X3J0W7"/>
<accession>A0A9X3J0W7</accession>
<organism evidence="2 3">
    <name type="scientific">Nannocystis pusilla</name>
    <dbReference type="NCBI Taxonomy" id="889268"/>
    <lineage>
        <taxon>Bacteria</taxon>
        <taxon>Pseudomonadati</taxon>
        <taxon>Myxococcota</taxon>
        <taxon>Polyangia</taxon>
        <taxon>Nannocystales</taxon>
        <taxon>Nannocystaceae</taxon>
        <taxon>Nannocystis</taxon>
    </lineage>
</organism>
<name>A0A9X3J0W7_9BACT</name>
<sequence length="49" mass="5468">MRGGLQRATVLEVGTDDPRDQAEYPDIDLRAAPEGYVHRDGAPYPRREG</sequence>
<dbReference type="RefSeq" id="WP_267773446.1">
    <property type="nucleotide sequence ID" value="NZ_JAPNKE010000002.1"/>
</dbReference>
<protein>
    <submittedName>
        <fullName evidence="2">Uncharacterized protein</fullName>
    </submittedName>
</protein>
<proteinExistence type="predicted"/>
<evidence type="ECO:0000313" key="3">
    <source>
        <dbReference type="Proteomes" id="UP001150924"/>
    </source>
</evidence>
<feature type="region of interest" description="Disordered" evidence="1">
    <location>
        <begin position="1"/>
        <end position="25"/>
    </location>
</feature>
<dbReference type="Proteomes" id="UP001150924">
    <property type="component" value="Unassembled WGS sequence"/>
</dbReference>
<comment type="caution">
    <text evidence="2">The sequence shown here is derived from an EMBL/GenBank/DDBJ whole genome shotgun (WGS) entry which is preliminary data.</text>
</comment>
<gene>
    <name evidence="2" type="ORF">OV079_33925</name>
</gene>